<dbReference type="InterPro" id="IPR018378">
    <property type="entry name" value="C-type_lectin_CS"/>
</dbReference>
<evidence type="ECO:0000259" key="3">
    <source>
        <dbReference type="PROSITE" id="PS50041"/>
    </source>
</evidence>
<dbReference type="Pfam" id="PF00059">
    <property type="entry name" value="Lectin_C"/>
    <property type="match status" value="1"/>
</dbReference>
<dbReference type="SUPFAM" id="SSF56436">
    <property type="entry name" value="C-type lectin-like"/>
    <property type="match status" value="1"/>
</dbReference>
<evidence type="ECO:0000256" key="1">
    <source>
        <dbReference type="ARBA" id="ARBA00023157"/>
    </source>
</evidence>
<proteinExistence type="predicted"/>
<evidence type="ECO:0000313" key="5">
    <source>
        <dbReference type="WBParaSite" id="MhA1_Contig357.frz3.gene19"/>
    </source>
</evidence>
<name>A0A1I8BNV5_MELHA</name>
<dbReference type="InterPro" id="IPR001304">
    <property type="entry name" value="C-type_lectin-like"/>
</dbReference>
<dbReference type="InterPro" id="IPR016187">
    <property type="entry name" value="CTDL_fold"/>
</dbReference>
<sequence length="231" mass="26104">MYIYSNLIILPILFNFISAQKIPNCPPKGYTCDTDWQIFKDPNSGDDYGYKAFIEDKINFYEADVFCRSRCSEVVSIHSQDEQDFVTRIAGGLLNRCQFTSVCSERMEHVNNTAANFDRMLRGFWIGMNRVWGTLLNHNTTDTTVRCIWSDRSECDFGAFPNGSVTIATVSPPWTRGNPNGANRGDPLIVEACVQMVEGRRGGWNDIPCSYRLGGVICKRRCNSYCAAQDV</sequence>
<accession>A0A1I8BNV5</accession>
<dbReference type="SMART" id="SM00034">
    <property type="entry name" value="CLECT"/>
    <property type="match status" value="1"/>
</dbReference>
<keyword evidence="2" id="KW-0732">Signal</keyword>
<dbReference type="InterPro" id="IPR050111">
    <property type="entry name" value="C-type_lectin/snaclec_domain"/>
</dbReference>
<feature type="signal peptide" evidence="2">
    <location>
        <begin position="1"/>
        <end position="19"/>
    </location>
</feature>
<dbReference type="WBParaSite" id="MhA1_Contig357.frz3.gene19">
    <property type="protein sequence ID" value="MhA1_Contig357.frz3.gene19"/>
    <property type="gene ID" value="MhA1_Contig357.frz3.gene19"/>
</dbReference>
<keyword evidence="1" id="KW-1015">Disulfide bond</keyword>
<dbReference type="Gene3D" id="3.10.100.10">
    <property type="entry name" value="Mannose-Binding Protein A, subunit A"/>
    <property type="match status" value="1"/>
</dbReference>
<dbReference type="PROSITE" id="PS00615">
    <property type="entry name" value="C_TYPE_LECTIN_1"/>
    <property type="match status" value="1"/>
</dbReference>
<dbReference type="PROSITE" id="PS50041">
    <property type="entry name" value="C_TYPE_LECTIN_2"/>
    <property type="match status" value="1"/>
</dbReference>
<protein>
    <submittedName>
        <fullName evidence="5">C-type lectin domain-containing protein</fullName>
    </submittedName>
</protein>
<reference evidence="5" key="1">
    <citation type="submission" date="2016-11" db="UniProtKB">
        <authorList>
            <consortium name="WormBaseParasite"/>
        </authorList>
    </citation>
    <scope>IDENTIFICATION</scope>
</reference>
<keyword evidence="4" id="KW-1185">Reference proteome</keyword>
<evidence type="ECO:0000256" key="2">
    <source>
        <dbReference type="SAM" id="SignalP"/>
    </source>
</evidence>
<dbReference type="CDD" id="cd00037">
    <property type="entry name" value="CLECT"/>
    <property type="match status" value="1"/>
</dbReference>
<dbReference type="InterPro" id="IPR016186">
    <property type="entry name" value="C-type_lectin-like/link_sf"/>
</dbReference>
<feature type="chain" id="PRO_5009315995" evidence="2">
    <location>
        <begin position="20"/>
        <end position="231"/>
    </location>
</feature>
<organism evidence="4 5">
    <name type="scientific">Meloidogyne hapla</name>
    <name type="common">Root-knot nematode worm</name>
    <dbReference type="NCBI Taxonomy" id="6305"/>
    <lineage>
        <taxon>Eukaryota</taxon>
        <taxon>Metazoa</taxon>
        <taxon>Ecdysozoa</taxon>
        <taxon>Nematoda</taxon>
        <taxon>Chromadorea</taxon>
        <taxon>Rhabditida</taxon>
        <taxon>Tylenchina</taxon>
        <taxon>Tylenchomorpha</taxon>
        <taxon>Tylenchoidea</taxon>
        <taxon>Meloidogynidae</taxon>
        <taxon>Meloidogyninae</taxon>
        <taxon>Meloidogyne</taxon>
    </lineage>
</organism>
<dbReference type="AlphaFoldDB" id="A0A1I8BNV5"/>
<dbReference type="Proteomes" id="UP000095281">
    <property type="component" value="Unplaced"/>
</dbReference>
<feature type="domain" description="C-type lectin" evidence="3">
    <location>
        <begin position="45"/>
        <end position="216"/>
    </location>
</feature>
<evidence type="ECO:0000313" key="4">
    <source>
        <dbReference type="Proteomes" id="UP000095281"/>
    </source>
</evidence>
<dbReference type="PANTHER" id="PTHR22803">
    <property type="entry name" value="MANNOSE, PHOSPHOLIPASE, LECTIN RECEPTOR RELATED"/>
    <property type="match status" value="1"/>
</dbReference>